<proteinExistence type="predicted"/>
<dbReference type="InterPro" id="IPR046342">
    <property type="entry name" value="CBS_dom_sf"/>
</dbReference>
<evidence type="ECO:0000313" key="3">
    <source>
        <dbReference type="EMBL" id="OYN89744.1"/>
    </source>
</evidence>
<dbReference type="Gene3D" id="3.10.580.10">
    <property type="entry name" value="CBS-domain"/>
    <property type="match status" value="1"/>
</dbReference>
<feature type="domain" description="CBS" evidence="2">
    <location>
        <begin position="356"/>
        <end position="416"/>
    </location>
</feature>
<reference evidence="3 4" key="1">
    <citation type="submission" date="2017-07" db="EMBL/GenBank/DDBJ databases">
        <title>Draft whole genome sequences of clinical Proprionibacteriaceae strains.</title>
        <authorList>
            <person name="Bernier A.-M."/>
            <person name="Bernard K."/>
            <person name="Domingo M.-C."/>
        </authorList>
    </citation>
    <scope>NUCLEOTIDE SEQUENCE [LARGE SCALE GENOMIC DNA]</scope>
    <source>
        <strain evidence="3 4">NML 150081</strain>
    </source>
</reference>
<organism evidence="3 4">
    <name type="scientific">Parenemella sanctibonifatiensis</name>
    <dbReference type="NCBI Taxonomy" id="2016505"/>
    <lineage>
        <taxon>Bacteria</taxon>
        <taxon>Bacillati</taxon>
        <taxon>Actinomycetota</taxon>
        <taxon>Actinomycetes</taxon>
        <taxon>Propionibacteriales</taxon>
        <taxon>Propionibacteriaceae</taxon>
        <taxon>Parenemella</taxon>
    </lineage>
</organism>
<gene>
    <name evidence="3" type="ORF">CGZ91_09480</name>
</gene>
<accession>A0A255EDW8</accession>
<dbReference type="AlphaFoldDB" id="A0A255EDW8"/>
<dbReference type="Proteomes" id="UP000216300">
    <property type="component" value="Unassembled WGS sequence"/>
</dbReference>
<dbReference type="InterPro" id="IPR058838">
    <property type="entry name" value="SH3_actinomycetes"/>
</dbReference>
<dbReference type="GO" id="GO:0015095">
    <property type="term" value="F:magnesium ion transmembrane transporter activity"/>
    <property type="evidence" value="ECO:0007669"/>
    <property type="project" value="InterPro"/>
</dbReference>
<dbReference type="Pfam" id="PF03448">
    <property type="entry name" value="MgtE_N"/>
    <property type="match status" value="1"/>
</dbReference>
<keyword evidence="1" id="KW-0129">CBS domain</keyword>
<dbReference type="InterPro" id="IPR000644">
    <property type="entry name" value="CBS_dom"/>
</dbReference>
<dbReference type="Gene3D" id="1.25.60.10">
    <property type="entry name" value="MgtE N-terminal domain-like"/>
    <property type="match status" value="1"/>
</dbReference>
<evidence type="ECO:0000313" key="4">
    <source>
        <dbReference type="Proteomes" id="UP000216300"/>
    </source>
</evidence>
<dbReference type="Pfam" id="PF05239">
    <property type="entry name" value="PRC"/>
    <property type="match status" value="1"/>
</dbReference>
<dbReference type="PANTHER" id="PTHR43773">
    <property type="entry name" value="MAGNESIUM TRANSPORTER MGTE"/>
    <property type="match status" value="1"/>
</dbReference>
<dbReference type="Pfam" id="PF26205">
    <property type="entry name" value="SH3_actinomycetes"/>
    <property type="match status" value="1"/>
</dbReference>
<dbReference type="PROSITE" id="PS51371">
    <property type="entry name" value="CBS"/>
    <property type="match status" value="2"/>
</dbReference>
<evidence type="ECO:0000259" key="2">
    <source>
        <dbReference type="PROSITE" id="PS51371"/>
    </source>
</evidence>
<dbReference type="GO" id="GO:0016020">
    <property type="term" value="C:membrane"/>
    <property type="evidence" value="ECO:0007669"/>
    <property type="project" value="InterPro"/>
</dbReference>
<feature type="domain" description="CBS" evidence="2">
    <location>
        <begin position="287"/>
        <end position="354"/>
    </location>
</feature>
<dbReference type="Gene3D" id="2.30.30.240">
    <property type="entry name" value="PRC-barrel domain"/>
    <property type="match status" value="1"/>
</dbReference>
<sequence length="422" mass="47695">MTKATSIFVSRLRGLPLVDSDGSQLGKVKDVVVQLRTPPQQPRVRGLVVELTTRQRIFVPMIRVHSIGAEQIVIAGVVNLRRFTRRDFETIVGEELFDRPVRRHGDNAKWQIYDVAIAEDRAHDWLVNEVAIKEVRKRRPFQRDKGHISIVEWRDIYEESDKSSASQDTTEQMIAELEDLKPADLARELHEMSGERRREIVGALEDHLLADALEELPEDEQVALISTLDTERAANVLEEMDPDDAADLIHELPPQFAEDLLGRMDPEEAQDVRRLLTYEELSAGGMMTPEPVVLGIDATVAEALARVRDPEVTQALACMVFVCRSPLETPTGRYVGVVHFQRLLREPPSTMVAELVDTELEPLRPNAELHEVSRFFASYNLVSAPVVDENHRLLGAITVDDVLDHLLPADWRGIQLETTSRN</sequence>
<dbReference type="RefSeq" id="WP_094454643.1">
    <property type="nucleotide sequence ID" value="NZ_NMVJ01000008.1"/>
</dbReference>
<dbReference type="InterPro" id="IPR038076">
    <property type="entry name" value="MgtE_N_sf"/>
</dbReference>
<dbReference type="InterPro" id="IPR011033">
    <property type="entry name" value="PRC_barrel-like_sf"/>
</dbReference>
<dbReference type="SUPFAM" id="SSF50346">
    <property type="entry name" value="PRC-barrel domain"/>
    <property type="match status" value="1"/>
</dbReference>
<dbReference type="PANTHER" id="PTHR43773:SF1">
    <property type="entry name" value="MAGNESIUM TRANSPORTER MGTE"/>
    <property type="match status" value="1"/>
</dbReference>
<name>A0A255EDW8_9ACTN</name>
<dbReference type="InterPro" id="IPR027275">
    <property type="entry name" value="PRC-brl_dom"/>
</dbReference>
<dbReference type="Pfam" id="PF00571">
    <property type="entry name" value="CBS"/>
    <property type="match status" value="2"/>
</dbReference>
<dbReference type="EMBL" id="NMVJ01000008">
    <property type="protein sequence ID" value="OYN89744.1"/>
    <property type="molecule type" value="Genomic_DNA"/>
</dbReference>
<dbReference type="SUPFAM" id="SSF158791">
    <property type="entry name" value="MgtE N-terminal domain-like"/>
    <property type="match status" value="1"/>
</dbReference>
<dbReference type="InterPro" id="IPR006668">
    <property type="entry name" value="Mg_transptr_MgtE_intracell_dom"/>
</dbReference>
<dbReference type="SUPFAM" id="SSF54631">
    <property type="entry name" value="CBS-domain pair"/>
    <property type="match status" value="1"/>
</dbReference>
<comment type="caution">
    <text evidence="3">The sequence shown here is derived from an EMBL/GenBank/DDBJ whole genome shotgun (WGS) entry which is preliminary data.</text>
</comment>
<protein>
    <submittedName>
        <fullName evidence="3">Magnesium transporter</fullName>
    </submittedName>
</protein>
<keyword evidence="4" id="KW-1185">Reference proteome</keyword>
<evidence type="ECO:0000256" key="1">
    <source>
        <dbReference type="PROSITE-ProRule" id="PRU00703"/>
    </source>
</evidence>
<dbReference type="CDD" id="cd04606">
    <property type="entry name" value="CBS_pair_Mg_transporter"/>
    <property type="match status" value="1"/>
</dbReference>
<dbReference type="OrthoDB" id="9764830at2"/>
<dbReference type="InterPro" id="IPR006669">
    <property type="entry name" value="MgtE_transporter"/>
</dbReference>
<dbReference type="SMART" id="SM00924">
    <property type="entry name" value="MgtE_N"/>
    <property type="match status" value="1"/>
</dbReference>